<dbReference type="SUPFAM" id="SSF47203">
    <property type="entry name" value="Acyl-CoA dehydrogenase C-terminal domain-like"/>
    <property type="match status" value="1"/>
</dbReference>
<protein>
    <submittedName>
        <fullName evidence="9">Acyl-CoA dehydrogenase</fullName>
    </submittedName>
</protein>
<dbReference type="Proteomes" id="UP000483004">
    <property type="component" value="Unassembled WGS sequence"/>
</dbReference>
<evidence type="ECO:0000256" key="1">
    <source>
        <dbReference type="ARBA" id="ARBA00001974"/>
    </source>
</evidence>
<evidence type="ECO:0000259" key="7">
    <source>
        <dbReference type="Pfam" id="PF00441"/>
    </source>
</evidence>
<dbReference type="FunFam" id="2.40.110.10:FF:000011">
    <property type="entry name" value="Acyl-CoA dehydrogenase FadE34"/>
    <property type="match status" value="1"/>
</dbReference>
<dbReference type="PANTHER" id="PTHR43292">
    <property type="entry name" value="ACYL-COA DEHYDROGENASE"/>
    <property type="match status" value="1"/>
</dbReference>
<dbReference type="GO" id="GO:0005886">
    <property type="term" value="C:plasma membrane"/>
    <property type="evidence" value="ECO:0007669"/>
    <property type="project" value="TreeGrafter"/>
</dbReference>
<evidence type="ECO:0000256" key="5">
    <source>
        <dbReference type="ARBA" id="ARBA00023002"/>
    </source>
</evidence>
<dbReference type="Pfam" id="PF00441">
    <property type="entry name" value="Acyl-CoA_dh_1"/>
    <property type="match status" value="1"/>
</dbReference>
<dbReference type="AlphaFoldDB" id="A0A6L3VLT3"/>
<dbReference type="EMBL" id="WBMR01000107">
    <property type="protein sequence ID" value="KAB2372629.1"/>
    <property type="molecule type" value="Genomic_DNA"/>
</dbReference>
<name>A0A6L3VLT3_9ACTN</name>
<evidence type="ECO:0000313" key="9">
    <source>
        <dbReference type="EMBL" id="KAB2372629.1"/>
    </source>
</evidence>
<dbReference type="InterPro" id="IPR052161">
    <property type="entry name" value="Mycobact_Acyl-CoA_DH"/>
</dbReference>
<dbReference type="InterPro" id="IPR036250">
    <property type="entry name" value="AcylCo_DH-like_C"/>
</dbReference>
<keyword evidence="5 6" id="KW-0560">Oxidoreductase</keyword>
<dbReference type="InterPro" id="IPR009075">
    <property type="entry name" value="AcylCo_DH/oxidase_C"/>
</dbReference>
<dbReference type="Gene3D" id="1.20.140.10">
    <property type="entry name" value="Butyryl-CoA Dehydrogenase, subunit A, domain 3"/>
    <property type="match status" value="1"/>
</dbReference>
<dbReference type="Pfam" id="PF02770">
    <property type="entry name" value="Acyl-CoA_dh_M"/>
    <property type="match status" value="1"/>
</dbReference>
<evidence type="ECO:0000259" key="8">
    <source>
        <dbReference type="Pfam" id="PF02770"/>
    </source>
</evidence>
<reference evidence="9 10" key="1">
    <citation type="submission" date="2019-09" db="EMBL/GenBank/DDBJ databases">
        <title>Actinomadura physcomitrii sp. nov., a novel actinomycete isolated from moss [Physcomitrium sphaericum (Ludw) Fuernr].</title>
        <authorList>
            <person name="Liu C."/>
            <person name="Zhuang X."/>
        </authorList>
    </citation>
    <scope>NUCLEOTIDE SEQUENCE [LARGE SCALE GENOMIC DNA]</scope>
    <source>
        <strain evidence="9 10">CYP1-1B</strain>
    </source>
</reference>
<comment type="cofactor">
    <cofactor evidence="1 6">
        <name>FAD</name>
        <dbReference type="ChEBI" id="CHEBI:57692"/>
    </cofactor>
</comment>
<comment type="similarity">
    <text evidence="2 6">Belongs to the acyl-CoA dehydrogenase family.</text>
</comment>
<dbReference type="InterPro" id="IPR037069">
    <property type="entry name" value="AcylCoA_DH/ox_N_sf"/>
</dbReference>
<evidence type="ECO:0000256" key="3">
    <source>
        <dbReference type="ARBA" id="ARBA00022630"/>
    </source>
</evidence>
<evidence type="ECO:0000256" key="6">
    <source>
        <dbReference type="RuleBase" id="RU362125"/>
    </source>
</evidence>
<organism evidence="9 10">
    <name type="scientific">Actinomadura montaniterrae</name>
    <dbReference type="NCBI Taxonomy" id="1803903"/>
    <lineage>
        <taxon>Bacteria</taxon>
        <taxon>Bacillati</taxon>
        <taxon>Actinomycetota</taxon>
        <taxon>Actinomycetes</taxon>
        <taxon>Streptosporangiales</taxon>
        <taxon>Thermomonosporaceae</taxon>
        <taxon>Actinomadura</taxon>
    </lineage>
</organism>
<dbReference type="Gene3D" id="1.10.540.10">
    <property type="entry name" value="Acyl-CoA dehydrogenase/oxidase, N-terminal domain"/>
    <property type="match status" value="1"/>
</dbReference>
<comment type="caution">
    <text evidence="9">The sequence shown here is derived from an EMBL/GenBank/DDBJ whole genome shotgun (WGS) entry which is preliminary data.</text>
</comment>
<dbReference type="RefSeq" id="WP_151543528.1">
    <property type="nucleotide sequence ID" value="NZ_WBMR01000107.1"/>
</dbReference>
<keyword evidence="4 6" id="KW-0274">FAD</keyword>
<evidence type="ECO:0000256" key="4">
    <source>
        <dbReference type="ARBA" id="ARBA00022827"/>
    </source>
</evidence>
<sequence length="377" mass="40112">MTESPDAFEKRARAFLDAHLPPRPARTPSDRVALLEEIDPEREAGTLRAAKRWQGLLYDAGFAELDGERADAFAALLSRYDAPDLQPLLVGLHIVAPAIRAHGSDDLKRRYLRPLLRGELTACQLFSEPDAGSDLASVRTRAVRDGDSWVVTGQKVWSSGAHHADLGEALVRTDPDAPKHKGLTLLLVDMHAPGVEVRPLRQMTGGASFNEVFLSEVRVPDADRIGPLNGGWTAAITSLSSERAALGGTVDAVPPDLVERLAEQARRRGVLTPAARARLGRLDAALTAAAQVNRSAGLDPAAAASISKLLVNRALALAVEAASAVLGPSLAADLGDGDHAWAEFLLGAPALRIAGGTDEIQRTILAERHLGLPRDPR</sequence>
<feature type="domain" description="Acyl-CoA dehydrogenase/oxidase C-terminal" evidence="7">
    <location>
        <begin position="229"/>
        <end position="368"/>
    </location>
</feature>
<evidence type="ECO:0000256" key="2">
    <source>
        <dbReference type="ARBA" id="ARBA00009347"/>
    </source>
</evidence>
<dbReference type="Gene3D" id="2.40.110.10">
    <property type="entry name" value="Butyryl-CoA Dehydrogenase, subunit A, domain 2"/>
    <property type="match status" value="1"/>
</dbReference>
<dbReference type="SUPFAM" id="SSF56645">
    <property type="entry name" value="Acyl-CoA dehydrogenase NM domain-like"/>
    <property type="match status" value="1"/>
</dbReference>
<dbReference type="InterPro" id="IPR006091">
    <property type="entry name" value="Acyl-CoA_Oxase/DH_mid-dom"/>
</dbReference>
<keyword evidence="10" id="KW-1185">Reference proteome</keyword>
<dbReference type="GO" id="GO:0050660">
    <property type="term" value="F:flavin adenine dinucleotide binding"/>
    <property type="evidence" value="ECO:0007669"/>
    <property type="project" value="InterPro"/>
</dbReference>
<dbReference type="InterPro" id="IPR009100">
    <property type="entry name" value="AcylCoA_DH/oxidase_NM_dom_sf"/>
</dbReference>
<accession>A0A6L3VLT3</accession>
<dbReference type="InterPro" id="IPR046373">
    <property type="entry name" value="Acyl-CoA_Oxase/DH_mid-dom_sf"/>
</dbReference>
<dbReference type="OrthoDB" id="3778631at2"/>
<keyword evidence="3 6" id="KW-0285">Flavoprotein</keyword>
<gene>
    <name evidence="9" type="ORF">F9B16_29760</name>
</gene>
<proteinExistence type="inferred from homology"/>
<dbReference type="GO" id="GO:0016627">
    <property type="term" value="F:oxidoreductase activity, acting on the CH-CH group of donors"/>
    <property type="evidence" value="ECO:0007669"/>
    <property type="project" value="InterPro"/>
</dbReference>
<dbReference type="PANTHER" id="PTHR43292:SF4">
    <property type="entry name" value="ACYL-COA DEHYDROGENASE FADE34"/>
    <property type="match status" value="1"/>
</dbReference>
<feature type="domain" description="Acyl-CoA oxidase/dehydrogenase middle" evidence="8">
    <location>
        <begin position="123"/>
        <end position="213"/>
    </location>
</feature>
<evidence type="ECO:0000313" key="10">
    <source>
        <dbReference type="Proteomes" id="UP000483004"/>
    </source>
</evidence>